<protein>
    <submittedName>
        <fullName evidence="1">Dynamin-1</fullName>
    </submittedName>
</protein>
<evidence type="ECO:0000313" key="1">
    <source>
        <dbReference type="EMBL" id="KFM80763.1"/>
    </source>
</evidence>
<dbReference type="Proteomes" id="UP000054359">
    <property type="component" value="Unassembled WGS sequence"/>
</dbReference>
<sequence length="81" mass="8549">MCEGSCTPPKFGFCVQSTPKKLYDKKNSFSSSGKIKDDGDDLIEVVNKLQNTLAATGHTLSISLPQIVVVGCQSAGKSSVL</sequence>
<dbReference type="Gene3D" id="3.40.50.300">
    <property type="entry name" value="P-loop containing nucleotide triphosphate hydrolases"/>
    <property type="match status" value="1"/>
</dbReference>
<dbReference type="OrthoDB" id="5061070at2759"/>
<dbReference type="STRING" id="407821.A0A087UTS4"/>
<evidence type="ECO:0000313" key="2">
    <source>
        <dbReference type="Proteomes" id="UP000054359"/>
    </source>
</evidence>
<gene>
    <name evidence="1" type="ORF">X975_03588</name>
</gene>
<proteinExistence type="predicted"/>
<organism evidence="1 2">
    <name type="scientific">Stegodyphus mimosarum</name>
    <name type="common">African social velvet spider</name>
    <dbReference type="NCBI Taxonomy" id="407821"/>
    <lineage>
        <taxon>Eukaryota</taxon>
        <taxon>Metazoa</taxon>
        <taxon>Ecdysozoa</taxon>
        <taxon>Arthropoda</taxon>
        <taxon>Chelicerata</taxon>
        <taxon>Arachnida</taxon>
        <taxon>Araneae</taxon>
        <taxon>Araneomorphae</taxon>
        <taxon>Entelegynae</taxon>
        <taxon>Eresoidea</taxon>
        <taxon>Eresidae</taxon>
        <taxon>Stegodyphus</taxon>
    </lineage>
</organism>
<dbReference type="EMBL" id="KK121577">
    <property type="protein sequence ID" value="KFM80763.1"/>
    <property type="molecule type" value="Genomic_DNA"/>
</dbReference>
<dbReference type="SUPFAM" id="SSF52540">
    <property type="entry name" value="P-loop containing nucleoside triphosphate hydrolases"/>
    <property type="match status" value="1"/>
</dbReference>
<accession>A0A087UTS4</accession>
<name>A0A087UTS4_STEMI</name>
<keyword evidence="2" id="KW-1185">Reference proteome</keyword>
<dbReference type="InterPro" id="IPR027417">
    <property type="entry name" value="P-loop_NTPase"/>
</dbReference>
<reference evidence="1 2" key="1">
    <citation type="submission" date="2013-11" db="EMBL/GenBank/DDBJ databases">
        <title>Genome sequencing of Stegodyphus mimosarum.</title>
        <authorList>
            <person name="Bechsgaard J."/>
        </authorList>
    </citation>
    <scope>NUCLEOTIDE SEQUENCE [LARGE SCALE GENOMIC DNA]</scope>
</reference>
<feature type="non-terminal residue" evidence="1">
    <location>
        <position position="81"/>
    </location>
</feature>
<dbReference type="AlphaFoldDB" id="A0A087UTS4"/>